<dbReference type="KEGG" id="cag:Cagg_2498"/>
<sequence length="71" mass="7592">MSLWWGPDSRDLVTAGGAEVAGGDGFSAEGVVEFLPQRAQRSPGVMVLPQRAQRMGQPYHLCALCVFAFAP</sequence>
<keyword evidence="2" id="KW-1185">Reference proteome</keyword>
<protein>
    <submittedName>
        <fullName evidence="1">Uncharacterized protein</fullName>
    </submittedName>
</protein>
<accession>B8G3W7</accession>
<evidence type="ECO:0000313" key="1">
    <source>
        <dbReference type="EMBL" id="ACL25369.1"/>
    </source>
</evidence>
<gene>
    <name evidence="1" type="ordered locus">Cagg_2498</name>
</gene>
<reference evidence="1" key="1">
    <citation type="submission" date="2008-12" db="EMBL/GenBank/DDBJ databases">
        <title>Complete sequence of Chloroflexus aggregans DSM 9485.</title>
        <authorList>
            <consortium name="US DOE Joint Genome Institute"/>
            <person name="Lucas S."/>
            <person name="Copeland A."/>
            <person name="Lapidus A."/>
            <person name="Glavina del Rio T."/>
            <person name="Dalin E."/>
            <person name="Tice H."/>
            <person name="Pitluck S."/>
            <person name="Foster B."/>
            <person name="Larimer F."/>
            <person name="Land M."/>
            <person name="Hauser L."/>
            <person name="Kyrpides N."/>
            <person name="Mikhailova N."/>
            <person name="Bryant D."/>
            <person name="Richardson P."/>
        </authorList>
    </citation>
    <scope>NUCLEOTIDE SEQUENCE</scope>
    <source>
        <strain evidence="1">DSM 9485</strain>
    </source>
</reference>
<organism evidence="1 2">
    <name type="scientific">Chloroflexus aggregans (strain MD-66 / DSM 9485)</name>
    <dbReference type="NCBI Taxonomy" id="326427"/>
    <lineage>
        <taxon>Bacteria</taxon>
        <taxon>Bacillati</taxon>
        <taxon>Chloroflexota</taxon>
        <taxon>Chloroflexia</taxon>
        <taxon>Chloroflexales</taxon>
        <taxon>Chloroflexineae</taxon>
        <taxon>Chloroflexaceae</taxon>
        <taxon>Chloroflexus</taxon>
    </lineage>
</organism>
<evidence type="ECO:0000313" key="2">
    <source>
        <dbReference type="Proteomes" id="UP000002508"/>
    </source>
</evidence>
<dbReference type="AlphaFoldDB" id="B8G3W7"/>
<proteinExistence type="predicted"/>
<name>B8G3W7_CHLAD</name>
<dbReference type="EMBL" id="CP001337">
    <property type="protein sequence ID" value="ACL25369.1"/>
    <property type="molecule type" value="Genomic_DNA"/>
</dbReference>
<dbReference type="Proteomes" id="UP000002508">
    <property type="component" value="Chromosome"/>
</dbReference>
<dbReference type="HOGENOM" id="CLU_2732672_0_0_0"/>